<feature type="region of interest" description="Disordered" evidence="1">
    <location>
        <begin position="1"/>
        <end position="182"/>
    </location>
</feature>
<feature type="compositionally biased region" description="Polar residues" evidence="1">
    <location>
        <begin position="81"/>
        <end position="91"/>
    </location>
</feature>
<gene>
    <name evidence="2" type="ORF">QQX98_001894</name>
</gene>
<accession>A0ABR1HL16</accession>
<evidence type="ECO:0000313" key="2">
    <source>
        <dbReference type="EMBL" id="KAK7421900.1"/>
    </source>
</evidence>
<organism evidence="2 3">
    <name type="scientific">Neonectria punicea</name>
    <dbReference type="NCBI Taxonomy" id="979145"/>
    <lineage>
        <taxon>Eukaryota</taxon>
        <taxon>Fungi</taxon>
        <taxon>Dikarya</taxon>
        <taxon>Ascomycota</taxon>
        <taxon>Pezizomycotina</taxon>
        <taxon>Sordariomycetes</taxon>
        <taxon>Hypocreomycetidae</taxon>
        <taxon>Hypocreales</taxon>
        <taxon>Nectriaceae</taxon>
        <taxon>Neonectria</taxon>
    </lineage>
</organism>
<proteinExistence type="predicted"/>
<evidence type="ECO:0000313" key="3">
    <source>
        <dbReference type="Proteomes" id="UP001498476"/>
    </source>
</evidence>
<name>A0ABR1HL16_9HYPO</name>
<evidence type="ECO:0008006" key="4">
    <source>
        <dbReference type="Google" id="ProtNLM"/>
    </source>
</evidence>
<protein>
    <recommendedName>
        <fullName evidence="4">DUF4048 domain-containing protein</fullName>
    </recommendedName>
</protein>
<comment type="caution">
    <text evidence="2">The sequence shown here is derived from an EMBL/GenBank/DDBJ whole genome shotgun (WGS) entry which is preliminary data.</text>
</comment>
<dbReference type="EMBL" id="JAZAVJ010000019">
    <property type="protein sequence ID" value="KAK7421900.1"/>
    <property type="molecule type" value="Genomic_DNA"/>
</dbReference>
<reference evidence="2 3" key="1">
    <citation type="journal article" date="2025" name="Microbiol. Resour. Announc.">
        <title>Draft genome sequences for Neonectria magnoliae and Neonectria punicea, canker pathogens of Liriodendron tulipifera and Acer saccharum in West Virginia.</title>
        <authorList>
            <person name="Petronek H.M."/>
            <person name="Kasson M.T."/>
            <person name="Metheny A.M."/>
            <person name="Stauder C.M."/>
            <person name="Lovett B."/>
            <person name="Lynch S.C."/>
            <person name="Garnas J.R."/>
            <person name="Kasson L.R."/>
            <person name="Stajich J.E."/>
        </authorList>
    </citation>
    <scope>NUCLEOTIDE SEQUENCE [LARGE SCALE GENOMIC DNA]</scope>
    <source>
        <strain evidence="2 3">NRRL 64653</strain>
    </source>
</reference>
<evidence type="ECO:0000256" key="1">
    <source>
        <dbReference type="SAM" id="MobiDB-lite"/>
    </source>
</evidence>
<dbReference type="Proteomes" id="UP001498476">
    <property type="component" value="Unassembled WGS sequence"/>
</dbReference>
<feature type="compositionally biased region" description="Basic and acidic residues" evidence="1">
    <location>
        <begin position="98"/>
        <end position="119"/>
    </location>
</feature>
<sequence length="182" mass="20031">MASRKPNLKLPLPSIEQGEFQRSSSSTRSPRFTENFDAPFSEALMNASRTTLATDTMTYPSTSTNDRTSFGGESSRRPSFGTKQSGAQSPTPLRLRKSSWESETKRRSTVNDRIREWAKKSWGAVRNRSEARDGYFEANPNHGRRSSGLPLSPSDVSCKEPGGHASSQADVSRTELPASRSG</sequence>
<feature type="compositionally biased region" description="Polar residues" evidence="1">
    <location>
        <begin position="47"/>
        <end position="72"/>
    </location>
</feature>
<keyword evidence="3" id="KW-1185">Reference proteome</keyword>